<evidence type="ECO:0000256" key="7">
    <source>
        <dbReference type="ARBA" id="ARBA00022989"/>
    </source>
</evidence>
<keyword evidence="9" id="KW-0408">Iron</keyword>
<dbReference type="GO" id="GO:0005886">
    <property type="term" value="C:plasma membrane"/>
    <property type="evidence" value="ECO:0007669"/>
    <property type="project" value="UniProtKB-SubCell"/>
</dbReference>
<feature type="transmembrane region" description="Helical" evidence="12">
    <location>
        <begin position="96"/>
        <end position="115"/>
    </location>
</feature>
<keyword evidence="10" id="KW-0503">Monooxygenase</keyword>
<sequence>MTRFDYLRYMSPALLVASGITGLWLGGHWVWLGFAAFLLVAAIDPLLGKDHGMRRGAHPVLADVILYFQVVPVALLWVVFAWRIGTANAGLAPLDYLGAAVSVAFMTAIGGLPAAHEMFHANNALGKFVGSVLGTIFASGYSSLAHVHVHHIETDTPQDTETPFRGESVYRFVVRAAYRQHRRSWQIEMARLKKIGAGFWSPRNLVLRGMVMYALLLGGFYLATGLTGMLLLMLVSAMGLFILEIFSYIQHYGLLREPGTPIEDRHAWNHLTPLGRALTFEIVTHSQHHVDPDRPYWRLTPRPNAPQMPSAVTCFVLALVPPLWERLIGRPLLEHWDTHHASARERELAIAANRAAGWPQWLVNGPMAAAA</sequence>
<proteinExistence type="inferred from homology"/>
<keyword evidence="4" id="KW-0997">Cell inner membrane</keyword>
<feature type="domain" description="Fatty acid desaturase" evidence="13">
    <location>
        <begin position="97"/>
        <end position="299"/>
    </location>
</feature>
<evidence type="ECO:0000259" key="13">
    <source>
        <dbReference type="Pfam" id="PF00487"/>
    </source>
</evidence>
<keyword evidence="3" id="KW-1003">Cell membrane</keyword>
<keyword evidence="7 12" id="KW-1133">Transmembrane helix</keyword>
<evidence type="ECO:0000256" key="12">
    <source>
        <dbReference type="SAM" id="Phobius"/>
    </source>
</evidence>
<dbReference type="GO" id="GO:0046872">
    <property type="term" value="F:metal ion binding"/>
    <property type="evidence" value="ECO:0007669"/>
    <property type="project" value="UniProtKB-KW"/>
</dbReference>
<dbReference type="GO" id="GO:0004497">
    <property type="term" value="F:monooxygenase activity"/>
    <property type="evidence" value="ECO:0007669"/>
    <property type="project" value="UniProtKB-KW"/>
</dbReference>
<evidence type="ECO:0000256" key="4">
    <source>
        <dbReference type="ARBA" id="ARBA00022519"/>
    </source>
</evidence>
<dbReference type="AlphaFoldDB" id="A0A126SYW2"/>
<dbReference type="InterPro" id="IPR005804">
    <property type="entry name" value="FA_desaturase_dom"/>
</dbReference>
<keyword evidence="6" id="KW-0479">Metal-binding</keyword>
<comment type="similarity">
    <text evidence="2">Belongs to the fatty acid desaturase type 1 family. AlkB subfamily.</text>
</comment>
<keyword evidence="11 12" id="KW-0472">Membrane</keyword>
<name>A0A126SYW2_9BACT</name>
<evidence type="ECO:0000313" key="14">
    <source>
        <dbReference type="EMBL" id="AMK59463.1"/>
    </source>
</evidence>
<dbReference type="PANTHER" id="PTHR38674">
    <property type="entry name" value="ALKANE 1-MONOOXYGENASE 1"/>
    <property type="match status" value="1"/>
</dbReference>
<organism evidence="14">
    <name type="scientific">uncultured bacterium UPO64</name>
    <dbReference type="NCBI Taxonomy" id="1776983"/>
    <lineage>
        <taxon>Bacteria</taxon>
        <taxon>environmental samples</taxon>
    </lineage>
</organism>
<dbReference type="EMBL" id="KU144986">
    <property type="protein sequence ID" value="AMK59463.1"/>
    <property type="molecule type" value="Genomic_DNA"/>
</dbReference>
<dbReference type="PANTHER" id="PTHR38674:SF1">
    <property type="entry name" value="ALKANE 1-MONOOXYGENASE 1"/>
    <property type="match status" value="1"/>
</dbReference>
<evidence type="ECO:0000256" key="8">
    <source>
        <dbReference type="ARBA" id="ARBA00023002"/>
    </source>
</evidence>
<keyword evidence="8" id="KW-0560">Oxidoreductase</keyword>
<accession>A0A126SYW2</accession>
<dbReference type="InterPro" id="IPR033885">
    <property type="entry name" value="AlkB/XylM"/>
</dbReference>
<comment type="subcellular location">
    <subcellularLocation>
        <location evidence="1">Cell inner membrane</location>
        <topology evidence="1">Multi-pass membrane protein</topology>
    </subcellularLocation>
</comment>
<dbReference type="Pfam" id="PF00487">
    <property type="entry name" value="FA_desaturase"/>
    <property type="match status" value="1"/>
</dbReference>
<dbReference type="GO" id="GO:0006629">
    <property type="term" value="P:lipid metabolic process"/>
    <property type="evidence" value="ECO:0007669"/>
    <property type="project" value="InterPro"/>
</dbReference>
<evidence type="ECO:0000256" key="5">
    <source>
        <dbReference type="ARBA" id="ARBA00022692"/>
    </source>
</evidence>
<keyword evidence="5 12" id="KW-0812">Transmembrane</keyword>
<evidence type="ECO:0000256" key="9">
    <source>
        <dbReference type="ARBA" id="ARBA00023004"/>
    </source>
</evidence>
<evidence type="ECO:0000256" key="6">
    <source>
        <dbReference type="ARBA" id="ARBA00022723"/>
    </source>
</evidence>
<reference evidence="14" key="1">
    <citation type="journal article" date="2016" name="Appl. Environ. Microbiol.">
        <title>Functional Metagenomics of a Biostimulated Petroleum-Contaminated Soil Reveals an Extraordinary Diversity of Extradiol Dioxygenases.</title>
        <authorList>
            <person name="Terron-Gonzalez L."/>
            <person name="Martin-Cabello G."/>
            <person name="Ferrer M."/>
            <person name="Santero E."/>
        </authorList>
    </citation>
    <scope>NUCLEOTIDE SEQUENCE</scope>
</reference>
<evidence type="ECO:0000256" key="2">
    <source>
        <dbReference type="ARBA" id="ARBA00010823"/>
    </source>
</evidence>
<protein>
    <submittedName>
        <fullName evidence="14">Fatty acid desaturase</fullName>
    </submittedName>
</protein>
<feature type="transmembrane region" description="Helical" evidence="12">
    <location>
        <begin position="31"/>
        <end position="48"/>
    </location>
</feature>
<feature type="transmembrane region" description="Helical" evidence="12">
    <location>
        <begin position="60"/>
        <end position="84"/>
    </location>
</feature>
<evidence type="ECO:0000256" key="10">
    <source>
        <dbReference type="ARBA" id="ARBA00023033"/>
    </source>
</evidence>
<evidence type="ECO:0000256" key="1">
    <source>
        <dbReference type="ARBA" id="ARBA00004429"/>
    </source>
</evidence>
<evidence type="ECO:0000256" key="3">
    <source>
        <dbReference type="ARBA" id="ARBA00022475"/>
    </source>
</evidence>
<evidence type="ECO:0000256" key="11">
    <source>
        <dbReference type="ARBA" id="ARBA00023136"/>
    </source>
</evidence>